<sequence>MTQLISYDQRLIKANETQKKGSVTALSSRWYPGYHLAPLTGWMNDPNGVIFFKGEYHVFYQYYPFAPVWGPMHWGHAKSSDLIHWETLPIALAPGDAYDKDGCFSGCAIDDNGTLTLIYTGHIITNKPHEPETIRQVQCIATSQDGIHFEKHGIVLSEPPEKVICHFRDPRVWQEKDHWFLIIGYRTDDDHHQGTGHVALYSSKNLRDWSFSGTLLSDDSRLPAGMRSYMWECPDFFPLNGHHILMFSPQGLEPQGYQNRNLYQNGYIVGSWVENQFKPQTFFTELDYGHDFYAAQRFEDGKDRQILIAWFDMWESNKPSQRDGWAGSMTLPRELQLVDNHILMTPVKEIENLRISEKTHAITTLNNEKHHFRLNSPLQEIELIIDLRKSNAAQAGLALRTNNQGQETVIYIDQSQKRIVLDRNRSGQNLQGIRSCPLPETNKLTLRIFLDRSSVEIFVGDDTYSGRYTISSRIFPEKDSMGASLFAIEGKMIIDSFKSWVLQDANALYYHP</sequence>
<dbReference type="Gene3D" id="2.115.10.20">
    <property type="entry name" value="Glycosyl hydrolase domain, family 43"/>
    <property type="match status" value="1"/>
</dbReference>
<keyword evidence="2 4" id="KW-0378">Hydrolase</keyword>
<proteinExistence type="inferred from homology"/>
<evidence type="ECO:0000256" key="1">
    <source>
        <dbReference type="ARBA" id="ARBA00009902"/>
    </source>
</evidence>
<evidence type="ECO:0000259" key="7">
    <source>
        <dbReference type="Pfam" id="PF08244"/>
    </source>
</evidence>
<gene>
    <name evidence="8" type="ordered locus">Zymop_0326</name>
</gene>
<comment type="function">
    <text evidence="5">Enables the bacterium to metabolize sucrose as a sole carbon source.</text>
</comment>
<keyword evidence="3 4" id="KW-0326">Glycosidase</keyword>
<dbReference type="PANTHER" id="PTHR43101">
    <property type="entry name" value="BETA-FRUCTOSIDASE"/>
    <property type="match status" value="1"/>
</dbReference>
<evidence type="ECO:0000259" key="6">
    <source>
        <dbReference type="Pfam" id="PF00251"/>
    </source>
</evidence>
<protein>
    <recommendedName>
        <fullName evidence="4">Sucrose-6-phosphate hydrolase</fullName>
        <ecNumber evidence="4">3.2.1.26</ecNumber>
    </recommendedName>
    <alternativeName>
        <fullName evidence="5">Invertase</fullName>
    </alternativeName>
</protein>
<dbReference type="InterPro" id="IPR013320">
    <property type="entry name" value="ConA-like_dom_sf"/>
</dbReference>
<dbReference type="InterPro" id="IPR006232">
    <property type="entry name" value="Suc6P_hydrolase"/>
</dbReference>
<dbReference type="InterPro" id="IPR001362">
    <property type="entry name" value="Glyco_hydro_32"/>
</dbReference>
<dbReference type="InterPro" id="IPR023296">
    <property type="entry name" value="Glyco_hydro_beta-prop_sf"/>
</dbReference>
<dbReference type="KEGG" id="zmp:Zymop_0326"/>
<evidence type="ECO:0000256" key="5">
    <source>
        <dbReference type="RuleBase" id="RU365015"/>
    </source>
</evidence>
<dbReference type="NCBIfam" id="TIGR01322">
    <property type="entry name" value="scrB_fam"/>
    <property type="match status" value="1"/>
</dbReference>
<reference evidence="8 9" key="1">
    <citation type="journal article" date="2011" name="J. Bacteriol.">
        <title>Genome sequence of the ethanol-producing Zymomonas mobilis subsp. pomaceae lectotype strain ATCC 29192.</title>
        <authorList>
            <person name="Kouvelis V.N."/>
            <person name="Davenport K.W."/>
            <person name="Brettin T.S."/>
            <person name="Bruce D."/>
            <person name="Detter C."/>
            <person name="Han C.S."/>
            <person name="Nolan M."/>
            <person name="Tapia R."/>
            <person name="Damoulaki A."/>
            <person name="Kyrpides N.C."/>
            <person name="Typas M.A."/>
            <person name="Pappas K.M."/>
        </authorList>
    </citation>
    <scope>NUCLEOTIDE SEQUENCE [LARGE SCALE GENOMIC DNA]</scope>
    <source>
        <strain evidence="9">ATCC 29192 / DSM 22645 / JCM 10191 / CCUG 17912 / NBRC 13757 / NCIMB 11200 / NRRL B-4491 / Barker I</strain>
    </source>
</reference>
<dbReference type="SMART" id="SM00640">
    <property type="entry name" value="Glyco_32"/>
    <property type="match status" value="1"/>
</dbReference>
<dbReference type="EC" id="3.2.1.26" evidence="4"/>
<comment type="catalytic activity">
    <reaction evidence="4">
        <text>Hydrolysis of terminal non-reducing beta-D-fructofuranoside residues in beta-D-fructofuranosides.</text>
        <dbReference type="EC" id="3.2.1.26"/>
    </reaction>
</comment>
<dbReference type="Proteomes" id="UP000000491">
    <property type="component" value="Chromosome"/>
</dbReference>
<dbReference type="HOGENOM" id="CLU_001528_7_0_5"/>
<comment type="similarity">
    <text evidence="1 4">Belongs to the glycosyl hydrolase 32 family.</text>
</comment>
<dbReference type="AlphaFoldDB" id="F8EUL3"/>
<dbReference type="SUPFAM" id="SSF75005">
    <property type="entry name" value="Arabinanase/levansucrase/invertase"/>
    <property type="match status" value="1"/>
</dbReference>
<keyword evidence="5" id="KW-0119">Carbohydrate metabolism</keyword>
<dbReference type="SUPFAM" id="SSF49899">
    <property type="entry name" value="Concanavalin A-like lectins/glucanases"/>
    <property type="match status" value="1"/>
</dbReference>
<dbReference type="InterPro" id="IPR013148">
    <property type="entry name" value="Glyco_hydro_32_N"/>
</dbReference>
<dbReference type="UniPathway" id="UPA00238"/>
<feature type="domain" description="Glycosyl hydrolase family 32 N-terminal" evidence="6">
    <location>
        <begin position="35"/>
        <end position="346"/>
    </location>
</feature>
<dbReference type="RefSeq" id="WP_013933628.1">
    <property type="nucleotide sequence ID" value="NC_015709.1"/>
</dbReference>
<dbReference type="InterPro" id="IPR051214">
    <property type="entry name" value="GH32_Enzymes"/>
</dbReference>
<dbReference type="InterPro" id="IPR018053">
    <property type="entry name" value="Glyco_hydro_32_AS"/>
</dbReference>
<dbReference type="Pfam" id="PF08244">
    <property type="entry name" value="Glyco_hydro_32C"/>
    <property type="match status" value="1"/>
</dbReference>
<dbReference type="EMBL" id="CP002865">
    <property type="protein sequence ID" value="AEI37229.1"/>
    <property type="molecule type" value="Genomic_DNA"/>
</dbReference>
<feature type="domain" description="Glycosyl hydrolase family 32 C-terminal" evidence="7">
    <location>
        <begin position="349"/>
        <end position="500"/>
    </location>
</feature>
<comment type="subcellular location">
    <subcellularLocation>
        <location evidence="5">Cytoplasm</location>
    </subcellularLocation>
</comment>
<dbReference type="PANTHER" id="PTHR43101:SF1">
    <property type="entry name" value="BETA-FRUCTOSIDASE"/>
    <property type="match status" value="1"/>
</dbReference>
<dbReference type="Gene3D" id="2.60.120.560">
    <property type="entry name" value="Exo-inulinase, domain 1"/>
    <property type="match status" value="1"/>
</dbReference>
<comment type="pathway">
    <text evidence="5">Glycan biosynthesis; sucrose metabolism.</text>
</comment>
<organism evidence="8 9">
    <name type="scientific">Zymomonas mobilis subsp. pomaceae (strain ATCC 29192 / DSM 22645 / JCM 10191 / CCUG 17912 / NBRC 13757 / NCIMB 11200 / NRRL B-4491 / Barker I)</name>
    <dbReference type="NCBI Taxonomy" id="579138"/>
    <lineage>
        <taxon>Bacteria</taxon>
        <taxon>Pseudomonadati</taxon>
        <taxon>Pseudomonadota</taxon>
        <taxon>Alphaproteobacteria</taxon>
        <taxon>Sphingomonadales</taxon>
        <taxon>Zymomonadaceae</taxon>
        <taxon>Zymomonas</taxon>
    </lineage>
</organism>
<dbReference type="CDD" id="cd08996">
    <property type="entry name" value="GH32_FFase"/>
    <property type="match status" value="1"/>
</dbReference>
<dbReference type="eggNOG" id="COG1621">
    <property type="taxonomic scope" value="Bacteria"/>
</dbReference>
<evidence type="ECO:0000256" key="3">
    <source>
        <dbReference type="ARBA" id="ARBA00023295"/>
    </source>
</evidence>
<name>F8EUL3_ZYMMT</name>
<dbReference type="GO" id="GO:0004564">
    <property type="term" value="F:beta-fructofuranosidase activity"/>
    <property type="evidence" value="ECO:0007669"/>
    <property type="project" value="UniProtKB-EC"/>
</dbReference>
<dbReference type="GO" id="GO:0005985">
    <property type="term" value="P:sucrose metabolic process"/>
    <property type="evidence" value="ECO:0007669"/>
    <property type="project" value="UniProtKB-UniPathway"/>
</dbReference>
<evidence type="ECO:0000313" key="9">
    <source>
        <dbReference type="Proteomes" id="UP000000491"/>
    </source>
</evidence>
<dbReference type="GO" id="GO:0005737">
    <property type="term" value="C:cytoplasm"/>
    <property type="evidence" value="ECO:0007669"/>
    <property type="project" value="UniProtKB-SubCell"/>
</dbReference>
<dbReference type="PATRIC" id="fig|579138.3.peg.344"/>
<accession>F8EUL3</accession>
<dbReference type="Pfam" id="PF00251">
    <property type="entry name" value="Glyco_hydro_32N"/>
    <property type="match status" value="1"/>
</dbReference>
<evidence type="ECO:0000313" key="8">
    <source>
        <dbReference type="EMBL" id="AEI37229.1"/>
    </source>
</evidence>
<evidence type="ECO:0000256" key="4">
    <source>
        <dbReference type="RuleBase" id="RU362110"/>
    </source>
</evidence>
<keyword evidence="5" id="KW-0963">Cytoplasm</keyword>
<dbReference type="PROSITE" id="PS00609">
    <property type="entry name" value="GLYCOSYL_HYDROL_F32"/>
    <property type="match status" value="1"/>
</dbReference>
<dbReference type="STRING" id="579138.Zymop_0326"/>
<evidence type="ECO:0000256" key="2">
    <source>
        <dbReference type="ARBA" id="ARBA00022801"/>
    </source>
</evidence>
<dbReference type="InterPro" id="IPR013189">
    <property type="entry name" value="Glyco_hydro_32_C"/>
</dbReference>